<dbReference type="Proteomes" id="UP000838412">
    <property type="component" value="Chromosome 1"/>
</dbReference>
<dbReference type="EMBL" id="OV696686">
    <property type="protein sequence ID" value="CAH1233711.1"/>
    <property type="molecule type" value="Genomic_DNA"/>
</dbReference>
<dbReference type="PANTHER" id="PTHR14647:SF87">
    <property type="entry name" value="PUTATIVE-RELATED"/>
    <property type="match status" value="1"/>
</dbReference>
<evidence type="ECO:0000256" key="2">
    <source>
        <dbReference type="ARBA" id="ARBA00005851"/>
    </source>
</evidence>
<dbReference type="GO" id="GO:0001733">
    <property type="term" value="F:galactosylceramide sulfotransferase activity"/>
    <property type="evidence" value="ECO:0007669"/>
    <property type="project" value="InterPro"/>
</dbReference>
<dbReference type="GO" id="GO:0009247">
    <property type="term" value="P:glycolipid biosynthetic process"/>
    <property type="evidence" value="ECO:0007669"/>
    <property type="project" value="InterPro"/>
</dbReference>
<dbReference type="InterPro" id="IPR027417">
    <property type="entry name" value="P-loop_NTPase"/>
</dbReference>
<evidence type="ECO:0000256" key="3">
    <source>
        <dbReference type="ARBA" id="ARBA00008124"/>
    </source>
</evidence>
<dbReference type="GO" id="GO:0000139">
    <property type="term" value="C:Golgi membrane"/>
    <property type="evidence" value="ECO:0007669"/>
    <property type="project" value="UniProtKB-SubCell"/>
</dbReference>
<evidence type="ECO:0000256" key="5">
    <source>
        <dbReference type="ARBA" id="ARBA00022692"/>
    </source>
</evidence>
<evidence type="ECO:0000313" key="11">
    <source>
        <dbReference type="EMBL" id="CAH1233711.1"/>
    </source>
</evidence>
<comment type="similarity">
    <text evidence="3">Belongs to the galactose-3-O-sulfotransferase family.</text>
</comment>
<dbReference type="Pfam" id="PF06990">
    <property type="entry name" value="Gal-3-0_sulfotr"/>
    <property type="match status" value="1"/>
</dbReference>
<evidence type="ECO:0000256" key="6">
    <source>
        <dbReference type="ARBA" id="ARBA00022968"/>
    </source>
</evidence>
<dbReference type="SUPFAM" id="SSF52540">
    <property type="entry name" value="P-loop containing nucleoside triphosphate hydrolases"/>
    <property type="match status" value="1"/>
</dbReference>
<dbReference type="OrthoDB" id="255819at2759"/>
<sequence>MKLEKKRETINVHRKSCSKKTDLVFVKVHKAGGTTVYRLLMTFGLRHHLNFVIPHWTRKNRGHNLGWPRPLEDGQYLPRIHGEPFNILTNHVVYNRETLQNFMPDGTVYLSILREPFSHLKSVMNFYNLPKLYKLPKKDPMKAFLAQPDFYEGRWRRTRKTNNQPFSYTNLMSFDLGMDPSSQLDTEYIRRYIEQLDMDFLLVLILEYLDESLVLLKRYMCWDISDIIYTAMNLMSYSQKIADTSDEIREKHRAWSVADYMLYDHFNRTLWKKISREGENFGAEENKATMPSFVLKTNLARSAIPKDFLTETSKLVADILGKPEGYVCVCVEPDVLMTYGGSDAPCCLIHLMSIGKLGLEENKGHTAAICEHVKKHLNIPGDRLYVNFHDAARQDVGRDGTTFAK</sequence>
<dbReference type="InterPro" id="IPR001398">
    <property type="entry name" value="Macrophage_inhib_fac"/>
</dbReference>
<keyword evidence="9" id="KW-0472">Membrane</keyword>
<proteinExistence type="inferred from homology"/>
<accession>A0A8J9W1U9</accession>
<reference evidence="11" key="1">
    <citation type="submission" date="2022-01" db="EMBL/GenBank/DDBJ databases">
        <authorList>
            <person name="Braso-Vives M."/>
        </authorList>
    </citation>
    <scope>NUCLEOTIDE SEQUENCE</scope>
</reference>
<dbReference type="Pfam" id="PF01187">
    <property type="entry name" value="MIF"/>
    <property type="match status" value="1"/>
</dbReference>
<evidence type="ECO:0000256" key="7">
    <source>
        <dbReference type="ARBA" id="ARBA00022989"/>
    </source>
</evidence>
<evidence type="ECO:0000256" key="4">
    <source>
        <dbReference type="ARBA" id="ARBA00022679"/>
    </source>
</evidence>
<dbReference type="SUPFAM" id="SSF55331">
    <property type="entry name" value="Tautomerase/MIF"/>
    <property type="match status" value="1"/>
</dbReference>
<keyword evidence="5" id="KW-0812">Transmembrane</keyword>
<evidence type="ECO:0000256" key="8">
    <source>
        <dbReference type="ARBA" id="ARBA00023034"/>
    </source>
</evidence>
<keyword evidence="6" id="KW-0735">Signal-anchor</keyword>
<dbReference type="Gene3D" id="3.30.429.10">
    <property type="entry name" value="Macrophage Migration Inhibitory Factor"/>
    <property type="match status" value="1"/>
</dbReference>
<keyword evidence="10" id="KW-0325">Glycoprotein</keyword>
<keyword evidence="8" id="KW-0333">Golgi apparatus</keyword>
<evidence type="ECO:0000256" key="10">
    <source>
        <dbReference type="ARBA" id="ARBA00023180"/>
    </source>
</evidence>
<dbReference type="InterPro" id="IPR014347">
    <property type="entry name" value="Tautomerase/MIF_sf"/>
</dbReference>
<dbReference type="Gene3D" id="3.40.50.300">
    <property type="entry name" value="P-loop containing nucleotide triphosphate hydrolases"/>
    <property type="match status" value="1"/>
</dbReference>
<dbReference type="PANTHER" id="PTHR14647">
    <property type="entry name" value="GALACTOSE-3-O-SULFOTRANSFERASE"/>
    <property type="match status" value="1"/>
</dbReference>
<evidence type="ECO:0000256" key="9">
    <source>
        <dbReference type="ARBA" id="ARBA00023136"/>
    </source>
</evidence>
<name>A0A8J9W1U9_BRALA</name>
<comment type="subcellular location">
    <subcellularLocation>
        <location evidence="1">Golgi apparatus membrane</location>
        <topology evidence="1">Single-pass type II membrane protein</topology>
    </subcellularLocation>
</comment>
<gene>
    <name evidence="11" type="primary">GAL3ST3</name>
    <name evidence="11" type="ORF">BLAG_LOCUS2373</name>
</gene>
<dbReference type="InterPro" id="IPR009729">
    <property type="entry name" value="Gal-3-0_sulfotransfrase"/>
</dbReference>
<keyword evidence="4" id="KW-0808">Transferase</keyword>
<comment type="similarity">
    <text evidence="2">Belongs to the MIF family.</text>
</comment>
<organism evidence="11 12">
    <name type="scientific">Branchiostoma lanceolatum</name>
    <name type="common">Common lancelet</name>
    <name type="synonym">Amphioxus lanceolatum</name>
    <dbReference type="NCBI Taxonomy" id="7740"/>
    <lineage>
        <taxon>Eukaryota</taxon>
        <taxon>Metazoa</taxon>
        <taxon>Chordata</taxon>
        <taxon>Cephalochordata</taxon>
        <taxon>Leptocardii</taxon>
        <taxon>Amphioxiformes</taxon>
        <taxon>Branchiostomatidae</taxon>
        <taxon>Branchiostoma</taxon>
    </lineage>
</organism>
<dbReference type="AlphaFoldDB" id="A0A8J9W1U9"/>
<evidence type="ECO:0000313" key="12">
    <source>
        <dbReference type="Proteomes" id="UP000838412"/>
    </source>
</evidence>
<protein>
    <submittedName>
        <fullName evidence="11">GAL3ST3 protein</fullName>
    </submittedName>
</protein>
<evidence type="ECO:0000256" key="1">
    <source>
        <dbReference type="ARBA" id="ARBA00004323"/>
    </source>
</evidence>
<keyword evidence="7" id="KW-1133">Transmembrane helix</keyword>
<keyword evidence="12" id="KW-1185">Reference proteome</keyword>